<reference evidence="1" key="1">
    <citation type="submission" date="2021-01" db="EMBL/GenBank/DDBJ databases">
        <authorList>
            <consortium name="Genoscope - CEA"/>
            <person name="William W."/>
        </authorList>
    </citation>
    <scope>NUCLEOTIDE SEQUENCE</scope>
</reference>
<organism evidence="1">
    <name type="scientific">Brassica napus</name>
    <name type="common">Rape</name>
    <dbReference type="NCBI Taxonomy" id="3708"/>
    <lineage>
        <taxon>Eukaryota</taxon>
        <taxon>Viridiplantae</taxon>
        <taxon>Streptophyta</taxon>
        <taxon>Embryophyta</taxon>
        <taxon>Tracheophyta</taxon>
        <taxon>Spermatophyta</taxon>
        <taxon>Magnoliopsida</taxon>
        <taxon>eudicotyledons</taxon>
        <taxon>Gunneridae</taxon>
        <taxon>Pentapetalae</taxon>
        <taxon>rosids</taxon>
        <taxon>malvids</taxon>
        <taxon>Brassicales</taxon>
        <taxon>Brassicaceae</taxon>
        <taxon>Brassiceae</taxon>
        <taxon>Brassica</taxon>
    </lineage>
</organism>
<name>A0A816JHV0_BRANA</name>
<gene>
    <name evidence="1" type="ORF">DARMORV10_C04P13220.1</name>
</gene>
<protein>
    <submittedName>
        <fullName evidence="1">(rape) hypothetical protein</fullName>
    </submittedName>
</protein>
<dbReference type="Proteomes" id="UP001295469">
    <property type="component" value="Chromosome C04"/>
</dbReference>
<proteinExistence type="predicted"/>
<dbReference type="EMBL" id="HG994368">
    <property type="protein sequence ID" value="CAF1816904.1"/>
    <property type="molecule type" value="Genomic_DNA"/>
</dbReference>
<sequence length="62" mass="6831">MILMYYSTFMSGVEPRVIVPFNVNPNLIAVRGVPKDQSAHVYITIGDGGNIEGFAPSKIYNK</sequence>
<dbReference type="AlphaFoldDB" id="A0A816JHV0"/>
<accession>A0A816JHV0</accession>
<evidence type="ECO:0000313" key="1">
    <source>
        <dbReference type="EMBL" id="CAF1816904.1"/>
    </source>
</evidence>